<dbReference type="EMBL" id="CAJOBC010000001">
    <property type="protein sequence ID" value="CAF3514338.1"/>
    <property type="molecule type" value="Genomic_DNA"/>
</dbReference>
<dbReference type="SUPFAM" id="SSF49265">
    <property type="entry name" value="Fibronectin type III"/>
    <property type="match status" value="5"/>
</dbReference>
<dbReference type="OrthoDB" id="10036029at2759"/>
<accession>A0A813NNQ4</accession>
<comment type="similarity">
    <text evidence="1">Belongs to the D-isomer specific 2-hydroxyacid dehydrogenase family.</text>
</comment>
<dbReference type="InterPro" id="IPR006140">
    <property type="entry name" value="D-isomer_DH_NAD-bd"/>
</dbReference>
<dbReference type="InterPro" id="IPR029752">
    <property type="entry name" value="D-isomer_DH_CS1"/>
</dbReference>
<dbReference type="PROSITE" id="PS00065">
    <property type="entry name" value="D_2_HYDROXYACID_DH_1"/>
    <property type="match status" value="1"/>
</dbReference>
<evidence type="ECO:0000313" key="5">
    <source>
        <dbReference type="EMBL" id="CAF0736418.1"/>
    </source>
</evidence>
<dbReference type="InterPro" id="IPR036116">
    <property type="entry name" value="FN3_sf"/>
</dbReference>
<evidence type="ECO:0000256" key="3">
    <source>
        <dbReference type="ARBA" id="ARBA00023027"/>
    </source>
</evidence>
<dbReference type="InterPro" id="IPR036291">
    <property type="entry name" value="NAD(P)-bd_dom_sf"/>
</dbReference>
<proteinExistence type="inferred from homology"/>
<dbReference type="Pfam" id="PF02826">
    <property type="entry name" value="2-Hacid_dh_C"/>
    <property type="match status" value="1"/>
</dbReference>
<dbReference type="InterPro" id="IPR006139">
    <property type="entry name" value="D-isomer_2_OHA_DH_cat_dom"/>
</dbReference>
<dbReference type="Pfam" id="PF00389">
    <property type="entry name" value="2-Hacid_dh"/>
    <property type="match status" value="1"/>
</dbReference>
<dbReference type="InterPro" id="IPR058205">
    <property type="entry name" value="D-LDH-like"/>
</dbReference>
<organism evidence="5 7">
    <name type="scientific">Didymodactylos carnosus</name>
    <dbReference type="NCBI Taxonomy" id="1234261"/>
    <lineage>
        <taxon>Eukaryota</taxon>
        <taxon>Metazoa</taxon>
        <taxon>Spiralia</taxon>
        <taxon>Gnathifera</taxon>
        <taxon>Rotifera</taxon>
        <taxon>Eurotatoria</taxon>
        <taxon>Bdelloidea</taxon>
        <taxon>Philodinida</taxon>
        <taxon>Philodinidae</taxon>
        <taxon>Didymodactylos</taxon>
    </lineage>
</organism>
<evidence type="ECO:0000256" key="1">
    <source>
        <dbReference type="ARBA" id="ARBA00005854"/>
    </source>
</evidence>
<dbReference type="SUPFAM" id="SSF51735">
    <property type="entry name" value="NAD(P)-binding Rossmann-fold domains"/>
    <property type="match status" value="1"/>
</dbReference>
<feature type="domain" description="Fibronectin type-III" evidence="4">
    <location>
        <begin position="488"/>
        <end position="584"/>
    </location>
</feature>
<evidence type="ECO:0000256" key="2">
    <source>
        <dbReference type="ARBA" id="ARBA00023002"/>
    </source>
</evidence>
<reference evidence="5" key="1">
    <citation type="submission" date="2021-02" db="EMBL/GenBank/DDBJ databases">
        <authorList>
            <person name="Nowell W R."/>
        </authorList>
    </citation>
    <scope>NUCLEOTIDE SEQUENCE</scope>
</reference>
<feature type="domain" description="Fibronectin type-III" evidence="4">
    <location>
        <begin position="820"/>
        <end position="920"/>
    </location>
</feature>
<feature type="domain" description="Fibronectin type-III" evidence="4">
    <location>
        <begin position="1165"/>
        <end position="1257"/>
    </location>
</feature>
<dbReference type="PROSITE" id="PS50853">
    <property type="entry name" value="FN3"/>
    <property type="match status" value="7"/>
</dbReference>
<feature type="domain" description="Fibronectin type-III" evidence="4">
    <location>
        <begin position="382"/>
        <end position="487"/>
    </location>
</feature>
<protein>
    <recommendedName>
        <fullName evidence="4">Fibronectin type-III domain-containing protein</fullName>
    </recommendedName>
</protein>
<name>A0A813NNQ4_9BILA</name>
<keyword evidence="7" id="KW-1185">Reference proteome</keyword>
<dbReference type="Proteomes" id="UP000663829">
    <property type="component" value="Unassembled WGS sequence"/>
</dbReference>
<dbReference type="InterPro" id="IPR003961">
    <property type="entry name" value="FN3_dom"/>
</dbReference>
<dbReference type="SUPFAM" id="SSF52283">
    <property type="entry name" value="Formate/glycerate dehydrogenase catalytic domain-like"/>
    <property type="match status" value="1"/>
</dbReference>
<dbReference type="SMART" id="SM00060">
    <property type="entry name" value="FN3"/>
    <property type="match status" value="10"/>
</dbReference>
<feature type="domain" description="Fibronectin type-III" evidence="4">
    <location>
        <begin position="703"/>
        <end position="803"/>
    </location>
</feature>
<keyword evidence="2" id="KW-0560">Oxidoreductase</keyword>
<dbReference type="Proteomes" id="UP000681722">
    <property type="component" value="Unassembled WGS sequence"/>
</dbReference>
<dbReference type="Gene3D" id="3.40.50.720">
    <property type="entry name" value="NAD(P)-binding Rossmann-like Domain"/>
    <property type="match status" value="2"/>
</dbReference>
<dbReference type="Pfam" id="PF00041">
    <property type="entry name" value="fn3"/>
    <property type="match status" value="2"/>
</dbReference>
<dbReference type="InterPro" id="IPR029753">
    <property type="entry name" value="D-isomer_DH_CS"/>
</dbReference>
<dbReference type="EMBL" id="CAJNOQ010000001">
    <property type="protein sequence ID" value="CAF0736418.1"/>
    <property type="molecule type" value="Genomic_DNA"/>
</dbReference>
<comment type="caution">
    <text evidence="5">The sequence shown here is derived from an EMBL/GenBank/DDBJ whole genome shotgun (WGS) entry which is preliminary data.</text>
</comment>
<dbReference type="GO" id="GO:0051287">
    <property type="term" value="F:NAD binding"/>
    <property type="evidence" value="ECO:0007669"/>
    <property type="project" value="InterPro"/>
</dbReference>
<evidence type="ECO:0000313" key="6">
    <source>
        <dbReference type="EMBL" id="CAF3514338.1"/>
    </source>
</evidence>
<dbReference type="CDD" id="cd12183">
    <property type="entry name" value="LDH_like_2"/>
    <property type="match status" value="1"/>
</dbReference>
<dbReference type="PANTHER" id="PTHR43026:SF1">
    <property type="entry name" value="2-HYDROXYACID DEHYDROGENASE HOMOLOG 1-RELATED"/>
    <property type="match status" value="1"/>
</dbReference>
<dbReference type="PANTHER" id="PTHR43026">
    <property type="entry name" value="2-HYDROXYACID DEHYDROGENASE HOMOLOG 1-RELATED"/>
    <property type="match status" value="1"/>
</dbReference>
<dbReference type="GO" id="GO:0008720">
    <property type="term" value="F:D-lactate dehydrogenase (NAD+) activity"/>
    <property type="evidence" value="ECO:0007669"/>
    <property type="project" value="TreeGrafter"/>
</dbReference>
<dbReference type="Gene3D" id="2.60.40.10">
    <property type="entry name" value="Immunoglobulins"/>
    <property type="match status" value="6"/>
</dbReference>
<keyword evidence="3" id="KW-0520">NAD</keyword>
<feature type="domain" description="Fibronectin type-III" evidence="4">
    <location>
        <begin position="1372"/>
        <end position="1464"/>
    </location>
</feature>
<dbReference type="InterPro" id="IPR013783">
    <property type="entry name" value="Ig-like_fold"/>
</dbReference>
<evidence type="ECO:0000259" key="4">
    <source>
        <dbReference type="PROSITE" id="PS50853"/>
    </source>
</evidence>
<evidence type="ECO:0000313" key="7">
    <source>
        <dbReference type="Proteomes" id="UP000663829"/>
    </source>
</evidence>
<dbReference type="PROSITE" id="PS00671">
    <property type="entry name" value="D_2_HYDROXYACID_DH_3"/>
    <property type="match status" value="1"/>
</dbReference>
<gene>
    <name evidence="5" type="ORF">GPM918_LOCUS7</name>
    <name evidence="6" type="ORF">SRO942_LOCUS7</name>
</gene>
<dbReference type="CDD" id="cd00063">
    <property type="entry name" value="FN3"/>
    <property type="match status" value="5"/>
</dbReference>
<feature type="domain" description="Fibronectin type-III" evidence="4">
    <location>
        <begin position="595"/>
        <end position="700"/>
    </location>
</feature>
<sequence>MTNITVDNKSLHYISVINLERFPFRREAKRTIKSLPINNILRHIVPTISFKRNHNGITLYWTKKIQSAQDSIEYYRIMVDNKEYGPRISPYDETKFQVNLEPGKHDCYVAVVPKDETQDTLKTNVLKIDGPREVKDSKQKKTSSFIPIQNALPQQDIPIPKLSLQTISSSAIRTNWYLDRPLPQDAYIAMYELHVRGMDFPEKMKSDESFENNGITEHVWYISKPPLEIEGISERIDYTVFVRGFFHMHGVTDIKYASSTSAELSTSRYNPLAELLIRPLLKVARASVVWSIDQSVDESLIKGYRLIVNGKPAEILAPTQHEYEFSNISPGTSYLLLYGIRYKRLFTLLIGSTNEIQVSVTSHPDWVDEKISEPVRIFCPKKPSQAKITAQQSTKPFGIAIKWQTVQTENDDIVSYKIFLDGKEREELPTNGRTSFKYEINDLKPDQTYSVYIKAVIGHKKLDGYVYQCQIESLPSNELSLKCSAPPKIPPPRLERMSPNGVDIVWDTPVEYGDAKLTGYQILKNGKAIGKQLPIEKNRASITDLEVGNRYSLQVVPLTDHPSGNAFRIGEEYDPERHFSVGPKLDIEYTDLVEIPKKIWIENITGHGAVVCWTPCNSLSSNVIPDHYKLYYWLQNETRNEATMLQVSKDVKSKELNELKSSTGYKILLEGWKRRRHNTTNDQYVVVTSSDPITFHTGSPPDPPTSFQVIACTNNAARISWDPFLEHNAEIVALRMDCIVVDETSQDNRHLTLELTPDSTEVILPNLAERTSYKVTVTAVTDEYLFENKIRDISQLSKKLKSDKWLPNKSLNLTTGGAEPATNLQFKIRNADSIQIDWTLPKAYGSTRLVGQCVRWMLENSDEHTLDVDPLTTSAVISGVLPSGFYTVNLDSIFSIKVNLESDDNNDSGRKEVRYSTSESSTLHFRTPAMCEKPELYLTGYSTKTIDLTWNKPNMFTIIDHPEKINEQVKLHRRLLGYRVDVNGEEKRALDDDQYQCTLTECLPNEEYKIQLYAKTTLQTEYLNDKLSSKNNSATDNEADETPSKKLRVRVLSEKDVLKSVHASFEFHHYVTNENTSEEKNEIKPLGKIHIRWSVTDTKNISHFILQWRSSKDLRTQQLTLGSTEKEHVLDSCDEKHFYSIDLIIVMNDGTRKQYDQLTMPIPGAPDSPKLWLVKTTDNNFIIEWSEPKSYGIPVIGFQLFIEGKKVGDIIEVNLRRAEIPSRINRTYQVNVCAVTDNPERALSALSRTLSVITTPTTNLMPTVYYDNDDNGGFDKTIARIIPVQIDSINEEKLHIDWSSFLSSKVVQAYYIQYTCLNNGDVQAIKVSKRHRHTVLKDLRPGFTYGIMVMAVDKNGGVLYTSDKTTIQMSAPPNAPWVTIRDRASDHVTIEWKPATSYGDLAVVGYKIFINNRLAAILSHDQLTYTLSNGTPCETYTVHVQALSNDKTITSPMSRSLEFTWPGIRPGVMRRIDDGQGGPVIMVWDDPKLEENDNLVAFKVFSENAATHEIRMHGDLDASTRQVQIHDLPNGKYRIWLEIQSSQYCVRARPLSVLIGRPSSMRHRRSSYDTAKCFMKKHKRYVVFDTELLFSDDRCKNFMPRMHLALLADAFGRIWDEASEMKLFQPDMFRCLLFLQSMTTLHKILFYDSKSYDETTFKKANEILHGKDKLHLTFLKSKLTEETVSEASGFDGICVFVNDTLHQTVLNELNKLNVKIIALRSAGFNNVHLETAEKHGIRVVRVPRYSPYAVAEHSIALLLALNRNMHKAFHRTKEHNFSLDGLVGVDLFGKTVGIIGTGGIGCIAINIFLGFGCKVLAHDIVPNLKYAAEKGFEYKSLDELLHESDIVSLYAPLLDSTYHLINKEAFDKMKKGAMLINTSRGGLVDSKALVDCLKSGKLRGAALDVYEFETNYFFNDYSQRVMEDDTLARLISMPNVLLTSHQAFLTEEALTNIAETTIKNFLDFFEGKELQNEVISP</sequence>